<dbReference type="InterPro" id="IPR036116">
    <property type="entry name" value="FN3_sf"/>
</dbReference>
<keyword evidence="2" id="KW-0675">Receptor</keyword>
<dbReference type="Proteomes" id="UP001174909">
    <property type="component" value="Unassembled WGS sequence"/>
</dbReference>
<accession>A0AA35SI11</accession>
<proteinExistence type="predicted"/>
<name>A0AA35SI11_GEOBA</name>
<protein>
    <submittedName>
        <fullName evidence="2">Receptor-type tyrosine-protein phosphatase F</fullName>
    </submittedName>
</protein>
<dbReference type="Pfam" id="PF00041">
    <property type="entry name" value="fn3"/>
    <property type="match status" value="1"/>
</dbReference>
<dbReference type="PROSITE" id="PS50853">
    <property type="entry name" value="FN3"/>
    <property type="match status" value="1"/>
</dbReference>
<dbReference type="InterPro" id="IPR003961">
    <property type="entry name" value="FN3_dom"/>
</dbReference>
<feature type="domain" description="Fibronectin type-III" evidence="1">
    <location>
        <begin position="1"/>
        <end position="66"/>
    </location>
</feature>
<organism evidence="2 3">
    <name type="scientific">Geodia barretti</name>
    <name type="common">Barrett's horny sponge</name>
    <dbReference type="NCBI Taxonomy" id="519541"/>
    <lineage>
        <taxon>Eukaryota</taxon>
        <taxon>Metazoa</taxon>
        <taxon>Porifera</taxon>
        <taxon>Demospongiae</taxon>
        <taxon>Heteroscleromorpha</taxon>
        <taxon>Tetractinellida</taxon>
        <taxon>Astrophorina</taxon>
        <taxon>Geodiidae</taxon>
        <taxon>Geodia</taxon>
    </lineage>
</organism>
<gene>
    <name evidence="2" type="ORF">GBAR_LOCUS16916</name>
</gene>
<dbReference type="InterPro" id="IPR013783">
    <property type="entry name" value="Ig-like_fold"/>
</dbReference>
<dbReference type="CDD" id="cd00063">
    <property type="entry name" value="FN3"/>
    <property type="match status" value="1"/>
</dbReference>
<evidence type="ECO:0000313" key="2">
    <source>
        <dbReference type="EMBL" id="CAI8029809.1"/>
    </source>
</evidence>
<dbReference type="Gene3D" id="2.60.40.10">
    <property type="entry name" value="Immunoglobulins"/>
    <property type="match status" value="2"/>
</dbReference>
<dbReference type="EMBL" id="CASHTH010002438">
    <property type="protein sequence ID" value="CAI8029809.1"/>
    <property type="molecule type" value="Genomic_DNA"/>
</dbReference>
<dbReference type="AlphaFoldDB" id="A0AA35SI11"/>
<feature type="non-terminal residue" evidence="2">
    <location>
        <position position="1"/>
    </location>
</feature>
<dbReference type="SUPFAM" id="SSF49265">
    <property type="entry name" value="Fibronectin type III"/>
    <property type="match status" value="1"/>
</dbReference>
<comment type="caution">
    <text evidence="2">The sequence shown here is derived from an EMBL/GenBank/DDBJ whole genome shotgun (WGS) entry which is preliminary data.</text>
</comment>
<evidence type="ECO:0000313" key="3">
    <source>
        <dbReference type="Proteomes" id="UP001174909"/>
    </source>
</evidence>
<reference evidence="2" key="1">
    <citation type="submission" date="2023-03" db="EMBL/GenBank/DDBJ databases">
        <authorList>
            <person name="Steffen K."/>
            <person name="Cardenas P."/>
        </authorList>
    </citation>
    <scope>NUCLEOTIDE SEQUENCE</scope>
</reference>
<evidence type="ECO:0000259" key="1">
    <source>
        <dbReference type="PROSITE" id="PS50853"/>
    </source>
</evidence>
<keyword evidence="3" id="KW-1185">Reference proteome</keyword>
<sequence>YTISYYNTNNTGCFNHSRSDITTSRASYQLTGLEEGTQYSITVTATLTGGRTEQDIITATTRTAAPSAPPSSVRLSVVSSTSINVRWGPWTAGIGMER</sequence>